<accession>A0A7D5G6A9</accession>
<evidence type="ECO:0000313" key="1">
    <source>
        <dbReference type="EMBL" id="QLF86157.1"/>
    </source>
</evidence>
<dbReference type="Proteomes" id="UP000510897">
    <property type="component" value="Segment"/>
</dbReference>
<evidence type="ECO:0000313" key="2">
    <source>
        <dbReference type="Proteomes" id="UP000510897"/>
    </source>
</evidence>
<sequence length="63" mass="7375">MNIQVNGYAIDTLKQALQESSMLWQERILQAERGERQNLSIEGARMMQDDLRDILEQIRLQDA</sequence>
<name>A0A7D5G6A9_9CAUD</name>
<reference evidence="1 2" key="2">
    <citation type="submission" date="2020-07" db="EMBL/GenBank/DDBJ databases">
        <title>Signatures of coevolution in a cyanophage population.</title>
        <authorList>
            <person name="Abebe J."/>
        </authorList>
    </citation>
    <scope>NUCLEOTIDE SEQUENCE [LARGE SCALE GENOMIC DNA]</scope>
    <source>
        <strain evidence="1">0809CC03</strain>
    </source>
</reference>
<proteinExistence type="predicted"/>
<dbReference type="EMBL" id="MT586120">
    <property type="protein sequence ID" value="QLF86157.1"/>
    <property type="molecule type" value="Genomic_DNA"/>
</dbReference>
<protein>
    <submittedName>
        <fullName evidence="1">Uncharacterized protein</fullName>
    </submittedName>
</protein>
<gene>
    <name evidence="1" type="ORF">CC030809_00101</name>
</gene>
<reference evidence="1 2" key="1">
    <citation type="submission" date="2020-06" db="EMBL/GenBank/DDBJ databases">
        <authorList>
            <person name="Puxty R.J."/>
            <person name="Weihe C."/>
            <person name="Marston M.F."/>
            <person name="Martiny J.B.H."/>
        </authorList>
    </citation>
    <scope>NUCLEOTIDE SEQUENCE [LARGE SCALE GENOMIC DNA]</scope>
    <source>
        <strain evidence="1">0809CC03</strain>
    </source>
</reference>
<organism evidence="1 2">
    <name type="scientific">Synechococcus phage S-CAM7</name>
    <dbReference type="NCBI Taxonomy" id="1883368"/>
    <lineage>
        <taxon>Viruses</taxon>
        <taxon>Duplodnaviria</taxon>
        <taxon>Heunggongvirae</taxon>
        <taxon>Uroviricota</taxon>
        <taxon>Caudoviricetes</taxon>
        <taxon>Pantevenvirales</taxon>
        <taxon>Kyanoviridae</taxon>
        <taxon>Mazuvirus</taxon>
        <taxon>Mazuvirus scam7</taxon>
    </lineage>
</organism>